<dbReference type="PROSITE" id="PS00092">
    <property type="entry name" value="N6_MTASE"/>
    <property type="match status" value="1"/>
</dbReference>
<feature type="domain" description="Methyltransferase small" evidence="6">
    <location>
        <begin position="123"/>
        <end position="205"/>
    </location>
</feature>
<dbReference type="InterPro" id="IPR004556">
    <property type="entry name" value="HemK-like"/>
</dbReference>
<dbReference type="CDD" id="cd02440">
    <property type="entry name" value="AdoMet_MTases"/>
    <property type="match status" value="1"/>
</dbReference>
<evidence type="ECO:0000256" key="1">
    <source>
        <dbReference type="ARBA" id="ARBA00022603"/>
    </source>
</evidence>
<gene>
    <name evidence="5 8" type="primary">prmC</name>
    <name evidence="8" type="ORF">ACFOMG_13505</name>
</gene>
<dbReference type="Proteomes" id="UP001595722">
    <property type="component" value="Unassembled WGS sequence"/>
</dbReference>
<evidence type="ECO:0000256" key="2">
    <source>
        <dbReference type="ARBA" id="ARBA00022679"/>
    </source>
</evidence>
<keyword evidence="1 5" id="KW-0489">Methyltransferase</keyword>
<dbReference type="NCBIfam" id="TIGR00536">
    <property type="entry name" value="hemK_fam"/>
    <property type="match status" value="1"/>
</dbReference>
<feature type="binding site" evidence="5">
    <location>
        <position position="154"/>
    </location>
    <ligand>
        <name>S-adenosyl-L-methionine</name>
        <dbReference type="ChEBI" id="CHEBI:59789"/>
    </ligand>
</feature>
<dbReference type="NCBIfam" id="TIGR03534">
    <property type="entry name" value="RF_mod_PrmC"/>
    <property type="match status" value="1"/>
</dbReference>
<name>A0ABV7VUE6_9GAMM</name>
<evidence type="ECO:0000313" key="9">
    <source>
        <dbReference type="Proteomes" id="UP001595722"/>
    </source>
</evidence>
<feature type="binding site" evidence="5">
    <location>
        <position position="182"/>
    </location>
    <ligand>
        <name>S-adenosyl-L-methionine</name>
        <dbReference type="ChEBI" id="CHEBI:59789"/>
    </ligand>
</feature>
<dbReference type="GO" id="GO:0102559">
    <property type="term" value="F:peptide chain release factor N(5)-glutamine methyltransferase activity"/>
    <property type="evidence" value="ECO:0007669"/>
    <property type="project" value="UniProtKB-EC"/>
</dbReference>
<dbReference type="HAMAP" id="MF_02126">
    <property type="entry name" value="RF_methyltr_PrmC"/>
    <property type="match status" value="1"/>
</dbReference>
<evidence type="ECO:0000259" key="7">
    <source>
        <dbReference type="Pfam" id="PF17827"/>
    </source>
</evidence>
<protein>
    <recommendedName>
        <fullName evidence="5">Release factor glutamine methyltransferase</fullName>
        <shortName evidence="5">RF MTase</shortName>
        <ecNumber evidence="5">2.1.1.297</ecNumber>
    </recommendedName>
    <alternativeName>
        <fullName evidence="5">N5-glutamine methyltransferase PrmC</fullName>
    </alternativeName>
    <alternativeName>
        <fullName evidence="5">Protein-(glutamine-N5) MTase PrmC</fullName>
    </alternativeName>
    <alternativeName>
        <fullName evidence="5">Protein-glutamine N-methyltransferase PrmC</fullName>
    </alternativeName>
</protein>
<dbReference type="InterPro" id="IPR002052">
    <property type="entry name" value="DNA_methylase_N6_adenine_CS"/>
</dbReference>
<keyword evidence="2 5" id="KW-0808">Transferase</keyword>
<dbReference type="Gene3D" id="1.10.8.10">
    <property type="entry name" value="DNA helicase RuvA subunit, C-terminal domain"/>
    <property type="match status" value="1"/>
</dbReference>
<dbReference type="EMBL" id="JBHRYB010000013">
    <property type="protein sequence ID" value="MFC3681116.1"/>
    <property type="molecule type" value="Genomic_DNA"/>
</dbReference>
<proteinExistence type="inferred from homology"/>
<dbReference type="InterPro" id="IPR019874">
    <property type="entry name" value="RF_methyltr_PrmC"/>
</dbReference>
<evidence type="ECO:0000256" key="4">
    <source>
        <dbReference type="ARBA" id="ARBA00048391"/>
    </source>
</evidence>
<feature type="domain" description="Release factor glutamine methyltransferase N-terminal" evidence="7">
    <location>
        <begin position="8"/>
        <end position="83"/>
    </location>
</feature>
<feature type="binding site" evidence="5">
    <location>
        <position position="197"/>
    </location>
    <ligand>
        <name>S-adenosyl-L-methionine</name>
        <dbReference type="ChEBI" id="CHEBI:59789"/>
    </ligand>
</feature>
<dbReference type="Gene3D" id="3.40.50.150">
    <property type="entry name" value="Vaccinia Virus protein VP39"/>
    <property type="match status" value="1"/>
</dbReference>
<evidence type="ECO:0000256" key="5">
    <source>
        <dbReference type="HAMAP-Rule" id="MF_02126"/>
    </source>
</evidence>
<dbReference type="GO" id="GO:0032259">
    <property type="term" value="P:methylation"/>
    <property type="evidence" value="ECO:0007669"/>
    <property type="project" value="UniProtKB-KW"/>
</dbReference>
<dbReference type="RefSeq" id="WP_376867327.1">
    <property type="nucleotide sequence ID" value="NZ_JBHRYB010000013.1"/>
</dbReference>
<comment type="similarity">
    <text evidence="5">Belongs to the protein N5-glutamine methyltransferase family. PrmC subfamily.</text>
</comment>
<organism evidence="8 9">
    <name type="scientific">Bacterioplanoides pacificum</name>
    <dbReference type="NCBI Taxonomy" id="1171596"/>
    <lineage>
        <taxon>Bacteria</taxon>
        <taxon>Pseudomonadati</taxon>
        <taxon>Pseudomonadota</taxon>
        <taxon>Gammaproteobacteria</taxon>
        <taxon>Oceanospirillales</taxon>
        <taxon>Oceanospirillaceae</taxon>
        <taxon>Bacterioplanoides</taxon>
    </lineage>
</organism>
<dbReference type="InterPro" id="IPR007848">
    <property type="entry name" value="Small_mtfrase_dom"/>
</dbReference>
<evidence type="ECO:0000313" key="8">
    <source>
        <dbReference type="EMBL" id="MFC3681116.1"/>
    </source>
</evidence>
<feature type="binding site" evidence="5">
    <location>
        <begin position="131"/>
        <end position="135"/>
    </location>
    <ligand>
        <name>S-adenosyl-L-methionine</name>
        <dbReference type="ChEBI" id="CHEBI:59789"/>
    </ligand>
</feature>
<dbReference type="InterPro" id="IPR050320">
    <property type="entry name" value="N5-glutamine_MTase"/>
</dbReference>
<accession>A0ABV7VUE6</accession>
<dbReference type="Pfam" id="PF17827">
    <property type="entry name" value="PrmC_N"/>
    <property type="match status" value="1"/>
</dbReference>
<comment type="caution">
    <text evidence="8">The sequence shown here is derived from an EMBL/GenBank/DDBJ whole genome shotgun (WGS) entry which is preliminary data.</text>
</comment>
<comment type="function">
    <text evidence="5">Methylates the class 1 translation termination release factors RF1/PrfA and RF2/PrfB on the glutamine residue of the universally conserved GGQ motif.</text>
</comment>
<dbReference type="InterPro" id="IPR029063">
    <property type="entry name" value="SAM-dependent_MTases_sf"/>
</dbReference>
<evidence type="ECO:0000256" key="3">
    <source>
        <dbReference type="ARBA" id="ARBA00022691"/>
    </source>
</evidence>
<feature type="binding site" evidence="5">
    <location>
        <begin position="197"/>
        <end position="200"/>
    </location>
    <ligand>
        <name>substrate</name>
    </ligand>
</feature>
<dbReference type="SUPFAM" id="SSF53335">
    <property type="entry name" value="S-adenosyl-L-methionine-dependent methyltransferases"/>
    <property type="match status" value="1"/>
</dbReference>
<dbReference type="Pfam" id="PF05175">
    <property type="entry name" value="MTS"/>
    <property type="match status" value="1"/>
</dbReference>
<reference evidence="9" key="1">
    <citation type="journal article" date="2019" name="Int. J. Syst. Evol. Microbiol.">
        <title>The Global Catalogue of Microorganisms (GCM) 10K type strain sequencing project: providing services to taxonomists for standard genome sequencing and annotation.</title>
        <authorList>
            <consortium name="The Broad Institute Genomics Platform"/>
            <consortium name="The Broad Institute Genome Sequencing Center for Infectious Disease"/>
            <person name="Wu L."/>
            <person name="Ma J."/>
        </authorList>
    </citation>
    <scope>NUCLEOTIDE SEQUENCE [LARGE SCALE GENOMIC DNA]</scope>
    <source>
        <strain evidence="9">KCTC 42424</strain>
    </source>
</reference>
<evidence type="ECO:0000259" key="6">
    <source>
        <dbReference type="Pfam" id="PF05175"/>
    </source>
</evidence>
<dbReference type="PANTHER" id="PTHR18895">
    <property type="entry name" value="HEMK METHYLTRANSFERASE"/>
    <property type="match status" value="1"/>
</dbReference>
<dbReference type="EC" id="2.1.1.297" evidence="5"/>
<keyword evidence="3 5" id="KW-0949">S-adenosyl-L-methionine</keyword>
<keyword evidence="9" id="KW-1185">Reference proteome</keyword>
<dbReference type="InterPro" id="IPR040758">
    <property type="entry name" value="PrmC_N"/>
</dbReference>
<dbReference type="PANTHER" id="PTHR18895:SF74">
    <property type="entry name" value="MTRF1L RELEASE FACTOR GLUTAMINE METHYLTRANSFERASE"/>
    <property type="match status" value="1"/>
</dbReference>
<comment type="catalytic activity">
    <reaction evidence="4 5">
        <text>L-glutaminyl-[peptide chain release factor] + S-adenosyl-L-methionine = N(5)-methyl-L-glutaminyl-[peptide chain release factor] + S-adenosyl-L-homocysteine + H(+)</text>
        <dbReference type="Rhea" id="RHEA:42896"/>
        <dbReference type="Rhea" id="RHEA-COMP:10271"/>
        <dbReference type="Rhea" id="RHEA-COMP:10272"/>
        <dbReference type="ChEBI" id="CHEBI:15378"/>
        <dbReference type="ChEBI" id="CHEBI:30011"/>
        <dbReference type="ChEBI" id="CHEBI:57856"/>
        <dbReference type="ChEBI" id="CHEBI:59789"/>
        <dbReference type="ChEBI" id="CHEBI:61891"/>
        <dbReference type="EC" id="2.1.1.297"/>
    </reaction>
</comment>
<sequence length="292" mass="31663">MAAFSIDQWLQQARQQLVAGADDEHAASSAALDARLILAHVLQQSYTYLYTWGDRLLTADQLQQADGLLQQRLQGQPLAYIVGEREFWSLPLQVSPATLIPRADTETLIEWVLDLAAEQQIPARGSALDLGTGTGAIALAIATEFPDWQVTGADFQPAAVTLAGTNQQRLGLNNARIIRSDWYQAVADETFDLIVSNPPYIDGDDPHLHQGDVRFEPTSALVAEDAGMADLAHIIAQAPAHLNAGGWLLLEHGYQQADAVCELLTQRGFTQVGNRNDLGGNPRISGGCWPAH</sequence>